<accession>A0A9Q1J7J6</accession>
<evidence type="ECO:0000313" key="2">
    <source>
        <dbReference type="Proteomes" id="UP001152622"/>
    </source>
</evidence>
<proteinExistence type="predicted"/>
<sequence>MAALALLEDIANRAIRRERVFRDRADFFAHDDEWLISSVLFRDDLIKVLPEQWDALDQPGAGIPCHDGQLDTSIG</sequence>
<dbReference type="Proteomes" id="UP001152622">
    <property type="component" value="Chromosome 3"/>
</dbReference>
<organism evidence="1 2">
    <name type="scientific">Synaphobranchus kaupii</name>
    <name type="common">Kaup's arrowtooth eel</name>
    <dbReference type="NCBI Taxonomy" id="118154"/>
    <lineage>
        <taxon>Eukaryota</taxon>
        <taxon>Metazoa</taxon>
        <taxon>Chordata</taxon>
        <taxon>Craniata</taxon>
        <taxon>Vertebrata</taxon>
        <taxon>Euteleostomi</taxon>
        <taxon>Actinopterygii</taxon>
        <taxon>Neopterygii</taxon>
        <taxon>Teleostei</taxon>
        <taxon>Anguilliformes</taxon>
        <taxon>Synaphobranchidae</taxon>
        <taxon>Synaphobranchus</taxon>
    </lineage>
</organism>
<comment type="caution">
    <text evidence="1">The sequence shown here is derived from an EMBL/GenBank/DDBJ whole genome shotgun (WGS) entry which is preliminary data.</text>
</comment>
<dbReference type="AlphaFoldDB" id="A0A9Q1J7J6"/>
<dbReference type="EMBL" id="JAINUF010000003">
    <property type="protein sequence ID" value="KAJ8370173.1"/>
    <property type="molecule type" value="Genomic_DNA"/>
</dbReference>
<evidence type="ECO:0000313" key="1">
    <source>
        <dbReference type="EMBL" id="KAJ8370173.1"/>
    </source>
</evidence>
<name>A0A9Q1J7J6_SYNKA</name>
<reference evidence="1" key="1">
    <citation type="journal article" date="2023" name="Science">
        <title>Genome structures resolve the early diversification of teleost fishes.</title>
        <authorList>
            <person name="Parey E."/>
            <person name="Louis A."/>
            <person name="Montfort J."/>
            <person name="Bouchez O."/>
            <person name="Roques C."/>
            <person name="Iampietro C."/>
            <person name="Lluch J."/>
            <person name="Castinel A."/>
            <person name="Donnadieu C."/>
            <person name="Desvignes T."/>
            <person name="Floi Bucao C."/>
            <person name="Jouanno E."/>
            <person name="Wen M."/>
            <person name="Mejri S."/>
            <person name="Dirks R."/>
            <person name="Jansen H."/>
            <person name="Henkel C."/>
            <person name="Chen W.J."/>
            <person name="Zahm M."/>
            <person name="Cabau C."/>
            <person name="Klopp C."/>
            <person name="Thompson A.W."/>
            <person name="Robinson-Rechavi M."/>
            <person name="Braasch I."/>
            <person name="Lecointre G."/>
            <person name="Bobe J."/>
            <person name="Postlethwait J.H."/>
            <person name="Berthelot C."/>
            <person name="Roest Crollius H."/>
            <person name="Guiguen Y."/>
        </authorList>
    </citation>
    <scope>NUCLEOTIDE SEQUENCE</scope>
    <source>
        <strain evidence="1">WJC10195</strain>
    </source>
</reference>
<keyword evidence="2" id="KW-1185">Reference proteome</keyword>
<protein>
    <submittedName>
        <fullName evidence="1">Uncharacterized protein</fullName>
    </submittedName>
</protein>
<gene>
    <name evidence="1" type="ORF">SKAU_G00102010</name>
</gene>